<accession>A0A2U1QHK7</accession>
<dbReference type="SUPFAM" id="SSF117281">
    <property type="entry name" value="Kelch motif"/>
    <property type="match status" value="1"/>
</dbReference>
<name>A0A2U1QHK7_ARTAN</name>
<evidence type="ECO:0000259" key="1">
    <source>
        <dbReference type="Pfam" id="PF00646"/>
    </source>
</evidence>
<dbReference type="SUPFAM" id="SSF81383">
    <property type="entry name" value="F-box domain"/>
    <property type="match status" value="1"/>
</dbReference>
<dbReference type="GO" id="GO:2000762">
    <property type="term" value="P:regulation of phenylpropanoid metabolic process"/>
    <property type="evidence" value="ECO:0007669"/>
    <property type="project" value="InterPro"/>
</dbReference>
<dbReference type="InterPro" id="IPR036047">
    <property type="entry name" value="F-box-like_dom_sf"/>
</dbReference>
<evidence type="ECO:0000313" key="2">
    <source>
        <dbReference type="EMBL" id="PWA97462.1"/>
    </source>
</evidence>
<dbReference type="InterPro" id="IPR006652">
    <property type="entry name" value="Kelch_1"/>
</dbReference>
<dbReference type="STRING" id="35608.A0A2U1QHK7"/>
<evidence type="ECO:0000313" key="3">
    <source>
        <dbReference type="Proteomes" id="UP000245207"/>
    </source>
</evidence>
<keyword evidence="3" id="KW-1185">Reference proteome</keyword>
<dbReference type="Proteomes" id="UP000245207">
    <property type="component" value="Unassembled WGS sequence"/>
</dbReference>
<dbReference type="Pfam" id="PF00646">
    <property type="entry name" value="F-box"/>
    <property type="match status" value="1"/>
</dbReference>
<protein>
    <submittedName>
        <fullName evidence="2">F-box domain, Galactose oxidase, beta-propeller</fullName>
    </submittedName>
</protein>
<gene>
    <name evidence="2" type="ORF">CTI12_AA007210</name>
</gene>
<dbReference type="Pfam" id="PF24681">
    <property type="entry name" value="Kelch_KLHDC2_KLHL20_DRC7"/>
    <property type="match status" value="1"/>
</dbReference>
<sequence>MDLFQYLPYDIALQCLIRVPFNQFHSLRSVCKAWKDEIELPELLALRKSSGKAQSLVVMSQARVNPKGEGKGLGTPVYRLVALDPNTGFWWEMPPLPGFENGLPLFCEMVSVGSDLVVIGGYDPRSWGCLDTVFIFDFLSSTWRRGANMPGGPRSFFGCASDGDHTMFVVGGHDLEKDALKSAWKYDVALDKWTQLADMSKERDECRGLFHHGRFHVLNGYPTNMQGHFHENVEVFDMSTCQWHETKDEFLDTNHFPNICVEGTNTELYMCQGSDVVTLNDDTWQFVTKLPADAAKTPYMIPFLGNMLLFGGSKDSKPYNAYKMELNECVWTKVEVPVEYSCHIQSGCCLII</sequence>
<dbReference type="InterPro" id="IPR015915">
    <property type="entry name" value="Kelch-typ_b-propeller"/>
</dbReference>
<dbReference type="EMBL" id="PKPP01000121">
    <property type="protein sequence ID" value="PWA97462.1"/>
    <property type="molecule type" value="Genomic_DNA"/>
</dbReference>
<dbReference type="PANTHER" id="PTHR46407:SF3">
    <property type="entry name" value="OS02G0208700 PROTEIN"/>
    <property type="match status" value="1"/>
</dbReference>
<dbReference type="CDD" id="cd22152">
    <property type="entry name" value="F-box_AtAFR-like"/>
    <property type="match status" value="1"/>
</dbReference>
<dbReference type="PANTHER" id="PTHR46407">
    <property type="entry name" value="OS02G0208700 PROTEIN"/>
    <property type="match status" value="1"/>
</dbReference>
<reference evidence="2 3" key="1">
    <citation type="journal article" date="2018" name="Mol. Plant">
        <title>The genome of Artemisia annua provides insight into the evolution of Asteraceae family and artemisinin biosynthesis.</title>
        <authorList>
            <person name="Shen Q."/>
            <person name="Zhang L."/>
            <person name="Liao Z."/>
            <person name="Wang S."/>
            <person name="Yan T."/>
            <person name="Shi P."/>
            <person name="Liu M."/>
            <person name="Fu X."/>
            <person name="Pan Q."/>
            <person name="Wang Y."/>
            <person name="Lv Z."/>
            <person name="Lu X."/>
            <person name="Zhang F."/>
            <person name="Jiang W."/>
            <person name="Ma Y."/>
            <person name="Chen M."/>
            <person name="Hao X."/>
            <person name="Li L."/>
            <person name="Tang Y."/>
            <person name="Lv G."/>
            <person name="Zhou Y."/>
            <person name="Sun X."/>
            <person name="Brodelius P.E."/>
            <person name="Rose J.K.C."/>
            <person name="Tang K."/>
        </authorList>
    </citation>
    <scope>NUCLEOTIDE SEQUENCE [LARGE SCALE GENOMIC DNA]</scope>
    <source>
        <strain evidence="3">cv. Huhao1</strain>
        <tissue evidence="2">Leaf</tissue>
    </source>
</reference>
<dbReference type="InterPro" id="IPR001810">
    <property type="entry name" value="F-box_dom"/>
</dbReference>
<dbReference type="OrthoDB" id="191037at2759"/>
<comment type="caution">
    <text evidence="2">The sequence shown here is derived from an EMBL/GenBank/DDBJ whole genome shotgun (WGS) entry which is preliminary data.</text>
</comment>
<organism evidence="2 3">
    <name type="scientific">Artemisia annua</name>
    <name type="common">Sweet wormwood</name>
    <dbReference type="NCBI Taxonomy" id="35608"/>
    <lineage>
        <taxon>Eukaryota</taxon>
        <taxon>Viridiplantae</taxon>
        <taxon>Streptophyta</taxon>
        <taxon>Embryophyta</taxon>
        <taxon>Tracheophyta</taxon>
        <taxon>Spermatophyta</taxon>
        <taxon>Magnoliopsida</taxon>
        <taxon>eudicotyledons</taxon>
        <taxon>Gunneridae</taxon>
        <taxon>Pentapetalae</taxon>
        <taxon>asterids</taxon>
        <taxon>campanulids</taxon>
        <taxon>Asterales</taxon>
        <taxon>Asteraceae</taxon>
        <taxon>Asteroideae</taxon>
        <taxon>Anthemideae</taxon>
        <taxon>Artemisiinae</taxon>
        <taxon>Artemisia</taxon>
    </lineage>
</organism>
<dbReference type="InterPro" id="IPR044595">
    <property type="entry name" value="KMD1-4"/>
</dbReference>
<dbReference type="AlphaFoldDB" id="A0A2U1QHK7"/>
<dbReference type="Gene3D" id="1.20.1280.50">
    <property type="match status" value="1"/>
</dbReference>
<proteinExistence type="predicted"/>
<dbReference type="Gene3D" id="2.120.10.80">
    <property type="entry name" value="Kelch-type beta propeller"/>
    <property type="match status" value="1"/>
</dbReference>
<feature type="domain" description="F-box" evidence="1">
    <location>
        <begin position="7"/>
        <end position="42"/>
    </location>
</feature>
<dbReference type="SMART" id="SM00612">
    <property type="entry name" value="Kelch"/>
    <property type="match status" value="2"/>
</dbReference>
<dbReference type="GO" id="GO:0080037">
    <property type="term" value="P:negative regulation of cytokinin-activated signaling pathway"/>
    <property type="evidence" value="ECO:0007669"/>
    <property type="project" value="InterPro"/>
</dbReference>